<evidence type="ECO:0000313" key="1">
    <source>
        <dbReference type="EMBL" id="DAG02421.1"/>
    </source>
</evidence>
<accession>A0A8S5V6U8</accession>
<protein>
    <submittedName>
        <fullName evidence="1">Uncharacterized protein</fullName>
    </submittedName>
</protein>
<proteinExistence type="predicted"/>
<name>A0A8S5V6U8_9CAUD</name>
<organism evidence="1">
    <name type="scientific">CrAss-like virus sp. ctXt06</name>
    <dbReference type="NCBI Taxonomy" id="2825837"/>
    <lineage>
        <taxon>Viruses</taxon>
        <taxon>Duplodnaviria</taxon>
        <taxon>Heunggongvirae</taxon>
        <taxon>Uroviricota</taxon>
        <taxon>Caudoviricetes</taxon>
        <taxon>Crassvirales</taxon>
    </lineage>
</organism>
<reference evidence="1" key="1">
    <citation type="journal article" date="2021" name="Proc. Natl. Acad. Sci. U.S.A.">
        <title>A Catalog of Tens of Thousands of Viruses from Human Metagenomes Reveals Hidden Associations with Chronic Diseases.</title>
        <authorList>
            <person name="Tisza M.J."/>
            <person name="Buck C.B."/>
        </authorList>
    </citation>
    <scope>NUCLEOTIDE SEQUENCE</scope>
    <source>
        <strain evidence="1">CtXt06</strain>
    </source>
</reference>
<sequence>METYNEVLNNYNLKIGDKIKSNVGGYVDDLEIVKAIKLKDDSIKLVIRPKIPYPNHPNYFHVDINEAIKFHNKIAESASIQIYNRVKKIIKVK</sequence>
<dbReference type="EMBL" id="BK016209">
    <property type="protein sequence ID" value="DAG02421.1"/>
    <property type="molecule type" value="Genomic_DNA"/>
</dbReference>